<sequence>MTSLVRYGTPVLLALLAGCARQSDGFKPKILITSPSEGSISRTGITRVQGYAYDNDGITSLRVNGQELLDTPALRDERGKKIVRFEFKTQGGRGQIAYRLEARDALGSTATKELPLRVDVKPPVIELTRVELEDGTLRVVGTVTDNVKVNTVSVNGVQLNVPAAARVPFYAEVSGSSATVTAVDAAGNKATRTARP</sequence>
<dbReference type="RefSeq" id="WP_183984921.1">
    <property type="nucleotide sequence ID" value="NZ_JACHHG010000003.1"/>
</dbReference>
<dbReference type="AlphaFoldDB" id="A0A841HXS5"/>
<gene>
    <name evidence="1" type="ORF">HNR42_000871</name>
</gene>
<dbReference type="EMBL" id="JACHHG010000003">
    <property type="protein sequence ID" value="MBB6097454.1"/>
    <property type="molecule type" value="Genomic_DNA"/>
</dbReference>
<dbReference type="Proteomes" id="UP000569951">
    <property type="component" value="Unassembled WGS sequence"/>
</dbReference>
<evidence type="ECO:0000313" key="2">
    <source>
        <dbReference type="Proteomes" id="UP000569951"/>
    </source>
</evidence>
<keyword evidence="2" id="KW-1185">Reference proteome</keyword>
<dbReference type="PROSITE" id="PS51257">
    <property type="entry name" value="PROKAR_LIPOPROTEIN"/>
    <property type="match status" value="1"/>
</dbReference>
<protein>
    <submittedName>
        <fullName evidence="1">Uncharacterized protein</fullName>
    </submittedName>
</protein>
<comment type="caution">
    <text evidence="1">The sequence shown here is derived from an EMBL/GenBank/DDBJ whole genome shotgun (WGS) entry which is preliminary data.</text>
</comment>
<reference evidence="1 2" key="1">
    <citation type="submission" date="2020-08" db="EMBL/GenBank/DDBJ databases">
        <title>Genomic Encyclopedia of Type Strains, Phase IV (KMG-IV): sequencing the most valuable type-strain genomes for metagenomic binning, comparative biology and taxonomic classification.</title>
        <authorList>
            <person name="Goeker M."/>
        </authorList>
    </citation>
    <scope>NUCLEOTIDE SEQUENCE [LARGE SCALE GENOMIC DNA]</scope>
    <source>
        <strain evidence="1 2">DSM 21458</strain>
    </source>
</reference>
<accession>A0A841HXS5</accession>
<proteinExistence type="predicted"/>
<name>A0A841HXS5_9DEIO</name>
<organism evidence="1 2">
    <name type="scientific">Deinobacterium chartae</name>
    <dbReference type="NCBI Taxonomy" id="521158"/>
    <lineage>
        <taxon>Bacteria</taxon>
        <taxon>Thermotogati</taxon>
        <taxon>Deinococcota</taxon>
        <taxon>Deinococci</taxon>
        <taxon>Deinococcales</taxon>
        <taxon>Deinococcaceae</taxon>
        <taxon>Deinobacterium</taxon>
    </lineage>
</organism>
<evidence type="ECO:0000313" key="1">
    <source>
        <dbReference type="EMBL" id="MBB6097454.1"/>
    </source>
</evidence>